<evidence type="ECO:0000313" key="2">
    <source>
        <dbReference type="Proteomes" id="UP000287166"/>
    </source>
</evidence>
<dbReference type="EMBL" id="BFAD01000003">
    <property type="protein sequence ID" value="GBE80523.1"/>
    <property type="molecule type" value="Genomic_DNA"/>
</dbReference>
<evidence type="ECO:0000313" key="1">
    <source>
        <dbReference type="EMBL" id="GBE80523.1"/>
    </source>
</evidence>
<accession>A0A401GEJ5</accession>
<dbReference type="AlphaFoldDB" id="A0A401GEJ5"/>
<keyword evidence="2" id="KW-1185">Reference proteome</keyword>
<comment type="caution">
    <text evidence="1">The sequence shown here is derived from an EMBL/GenBank/DDBJ whole genome shotgun (WGS) entry which is preliminary data.</text>
</comment>
<sequence>MDKYDALRMFEPGSSIRCWTRVSVTEAPAMPLGAMVWSAPVNRISLSYIVLLVLLPIEPDVGRRFCPLVRPVHITEVDILN</sequence>
<organism evidence="1 2">
    <name type="scientific">Sparassis crispa</name>
    <dbReference type="NCBI Taxonomy" id="139825"/>
    <lineage>
        <taxon>Eukaryota</taxon>
        <taxon>Fungi</taxon>
        <taxon>Dikarya</taxon>
        <taxon>Basidiomycota</taxon>
        <taxon>Agaricomycotina</taxon>
        <taxon>Agaricomycetes</taxon>
        <taxon>Polyporales</taxon>
        <taxon>Sparassidaceae</taxon>
        <taxon>Sparassis</taxon>
    </lineage>
</organism>
<protein>
    <submittedName>
        <fullName evidence="1">Uncharacterized protein</fullName>
    </submittedName>
</protein>
<dbReference type="InParanoid" id="A0A401GEJ5"/>
<reference evidence="1 2" key="1">
    <citation type="journal article" date="2018" name="Sci. Rep.">
        <title>Genome sequence of the cauliflower mushroom Sparassis crispa (Hanabiratake) and its association with beneficial usage.</title>
        <authorList>
            <person name="Kiyama R."/>
            <person name="Furutani Y."/>
            <person name="Kawaguchi K."/>
            <person name="Nakanishi T."/>
        </authorList>
    </citation>
    <scope>NUCLEOTIDE SEQUENCE [LARGE SCALE GENOMIC DNA]</scope>
</reference>
<gene>
    <name evidence="1" type="ORF">SCP_0302380</name>
</gene>
<proteinExistence type="predicted"/>
<dbReference type="Proteomes" id="UP000287166">
    <property type="component" value="Unassembled WGS sequence"/>
</dbReference>
<dbReference type="RefSeq" id="XP_027611436.1">
    <property type="nucleotide sequence ID" value="XM_027755635.1"/>
</dbReference>
<dbReference type="GeneID" id="38777440"/>
<name>A0A401GEJ5_9APHY</name>